<dbReference type="SMART" id="SM00388">
    <property type="entry name" value="HisKA"/>
    <property type="match status" value="1"/>
</dbReference>
<evidence type="ECO:0000256" key="7">
    <source>
        <dbReference type="PROSITE-ProRule" id="PRU00169"/>
    </source>
</evidence>
<dbReference type="Proteomes" id="UP001525890">
    <property type="component" value="Unassembled WGS sequence"/>
</dbReference>
<dbReference type="InterPro" id="IPR036890">
    <property type="entry name" value="HATPase_C_sf"/>
</dbReference>
<dbReference type="SUPFAM" id="SSF55874">
    <property type="entry name" value="ATPase domain of HSP90 chaperone/DNA topoisomerase II/histidine kinase"/>
    <property type="match status" value="1"/>
</dbReference>
<dbReference type="InterPro" id="IPR001789">
    <property type="entry name" value="Sig_transdc_resp-reg_receiver"/>
</dbReference>
<dbReference type="Gene3D" id="3.40.50.2300">
    <property type="match status" value="1"/>
</dbReference>
<accession>A0ABT2MXV6</accession>
<comment type="caution">
    <text evidence="11">The sequence shown here is derived from an EMBL/GenBank/DDBJ whole genome shotgun (WGS) entry which is preliminary data.</text>
</comment>
<dbReference type="SMART" id="SM00387">
    <property type="entry name" value="HATPase_c"/>
    <property type="match status" value="1"/>
</dbReference>
<dbReference type="PANTHER" id="PTHR43047:SF72">
    <property type="entry name" value="OSMOSENSING HISTIDINE PROTEIN KINASE SLN1"/>
    <property type="match status" value="1"/>
</dbReference>
<dbReference type="PRINTS" id="PR00344">
    <property type="entry name" value="BCTRLSENSOR"/>
</dbReference>
<dbReference type="PROSITE" id="PS50109">
    <property type="entry name" value="HIS_KIN"/>
    <property type="match status" value="1"/>
</dbReference>
<dbReference type="SUPFAM" id="SSF52172">
    <property type="entry name" value="CheY-like"/>
    <property type="match status" value="1"/>
</dbReference>
<dbReference type="InterPro" id="IPR011006">
    <property type="entry name" value="CheY-like_superfamily"/>
</dbReference>
<dbReference type="SMART" id="SM00448">
    <property type="entry name" value="REC"/>
    <property type="match status" value="1"/>
</dbReference>
<dbReference type="Pfam" id="PF00512">
    <property type="entry name" value="HisKA"/>
    <property type="match status" value="1"/>
</dbReference>
<dbReference type="RefSeq" id="WP_368009044.1">
    <property type="nucleotide sequence ID" value="NZ_JAMXFF010000054.1"/>
</dbReference>
<feature type="domain" description="Response regulatory" evidence="10">
    <location>
        <begin position="12"/>
        <end position="128"/>
    </location>
</feature>
<dbReference type="Gene3D" id="3.30.565.10">
    <property type="entry name" value="Histidine kinase-like ATPase, C-terminal domain"/>
    <property type="match status" value="1"/>
</dbReference>
<dbReference type="Gene3D" id="1.10.287.130">
    <property type="match status" value="1"/>
</dbReference>
<evidence type="ECO:0000313" key="12">
    <source>
        <dbReference type="Proteomes" id="UP001525890"/>
    </source>
</evidence>
<organism evidence="11 12">
    <name type="scientific">Laspinema palackyanum D2a</name>
    <dbReference type="NCBI Taxonomy" id="2953684"/>
    <lineage>
        <taxon>Bacteria</taxon>
        <taxon>Bacillati</taxon>
        <taxon>Cyanobacteriota</taxon>
        <taxon>Cyanophyceae</taxon>
        <taxon>Oscillatoriophycideae</taxon>
        <taxon>Oscillatoriales</taxon>
        <taxon>Laspinemataceae</taxon>
        <taxon>Laspinema</taxon>
        <taxon>Laspinema palackyanum</taxon>
    </lineage>
</organism>
<dbReference type="InterPro" id="IPR004358">
    <property type="entry name" value="Sig_transdc_His_kin-like_C"/>
</dbReference>
<feature type="coiled-coil region" evidence="8">
    <location>
        <begin position="130"/>
        <end position="159"/>
    </location>
</feature>
<evidence type="ECO:0000256" key="6">
    <source>
        <dbReference type="ARBA" id="ARBA00023012"/>
    </source>
</evidence>
<keyword evidence="12" id="KW-1185">Reference proteome</keyword>
<feature type="domain" description="Histidine kinase" evidence="9">
    <location>
        <begin position="164"/>
        <end position="381"/>
    </location>
</feature>
<keyword evidence="5" id="KW-0418">Kinase</keyword>
<dbReference type="InterPro" id="IPR003594">
    <property type="entry name" value="HATPase_dom"/>
</dbReference>
<evidence type="ECO:0000259" key="9">
    <source>
        <dbReference type="PROSITE" id="PS50109"/>
    </source>
</evidence>
<keyword evidence="8" id="KW-0175">Coiled coil</keyword>
<comment type="catalytic activity">
    <reaction evidence="1">
        <text>ATP + protein L-histidine = ADP + protein N-phospho-L-histidine.</text>
        <dbReference type="EC" id="2.7.13.3"/>
    </reaction>
</comment>
<evidence type="ECO:0000256" key="3">
    <source>
        <dbReference type="ARBA" id="ARBA00022553"/>
    </source>
</evidence>
<dbReference type="Pfam" id="PF00072">
    <property type="entry name" value="Response_reg"/>
    <property type="match status" value="1"/>
</dbReference>
<gene>
    <name evidence="11" type="ORF">NG799_25100</name>
</gene>
<evidence type="ECO:0000256" key="5">
    <source>
        <dbReference type="ARBA" id="ARBA00022777"/>
    </source>
</evidence>
<keyword evidence="3 7" id="KW-0597">Phosphoprotein</keyword>
<dbReference type="InterPro" id="IPR003661">
    <property type="entry name" value="HisK_dim/P_dom"/>
</dbReference>
<evidence type="ECO:0000313" key="11">
    <source>
        <dbReference type="EMBL" id="MCT7969594.1"/>
    </source>
</evidence>
<evidence type="ECO:0000259" key="10">
    <source>
        <dbReference type="PROSITE" id="PS50110"/>
    </source>
</evidence>
<proteinExistence type="predicted"/>
<keyword evidence="4" id="KW-0808">Transferase</keyword>
<dbReference type="PROSITE" id="PS50110">
    <property type="entry name" value="RESPONSE_REGULATORY"/>
    <property type="match status" value="1"/>
</dbReference>
<evidence type="ECO:0000256" key="1">
    <source>
        <dbReference type="ARBA" id="ARBA00000085"/>
    </source>
</evidence>
<dbReference type="EC" id="2.7.13.3" evidence="2"/>
<feature type="modified residue" description="4-aspartylphosphate" evidence="7">
    <location>
        <position position="61"/>
    </location>
</feature>
<dbReference type="PANTHER" id="PTHR43047">
    <property type="entry name" value="TWO-COMPONENT HISTIDINE PROTEIN KINASE"/>
    <property type="match status" value="1"/>
</dbReference>
<dbReference type="CDD" id="cd00082">
    <property type="entry name" value="HisKA"/>
    <property type="match status" value="1"/>
</dbReference>
<name>A0ABT2MXV6_9CYAN</name>
<evidence type="ECO:0000256" key="4">
    <source>
        <dbReference type="ARBA" id="ARBA00022679"/>
    </source>
</evidence>
<dbReference type="EMBL" id="JAMXFF010000054">
    <property type="protein sequence ID" value="MCT7969594.1"/>
    <property type="molecule type" value="Genomic_DNA"/>
</dbReference>
<reference evidence="11 12" key="1">
    <citation type="journal article" date="2022" name="Front. Microbiol.">
        <title>High genomic differentiation and limited gene flow indicate recent cryptic speciation within the genus Laspinema (cyanobacteria).</title>
        <authorList>
            <person name="Stanojkovic A."/>
            <person name="Skoupy S."/>
            <person name="Skaloud P."/>
            <person name="Dvorak P."/>
        </authorList>
    </citation>
    <scope>NUCLEOTIDE SEQUENCE [LARGE SCALE GENOMIC DNA]</scope>
    <source>
        <strain evidence="11 12">D2a</strain>
    </source>
</reference>
<dbReference type="CDD" id="cd19920">
    <property type="entry name" value="REC_PA4781-like"/>
    <property type="match status" value="1"/>
</dbReference>
<keyword evidence="6" id="KW-0902">Two-component regulatory system</keyword>
<evidence type="ECO:0000256" key="2">
    <source>
        <dbReference type="ARBA" id="ARBA00012438"/>
    </source>
</evidence>
<dbReference type="Pfam" id="PF02518">
    <property type="entry name" value="HATPase_c"/>
    <property type="match status" value="1"/>
</dbReference>
<dbReference type="InterPro" id="IPR005467">
    <property type="entry name" value="His_kinase_dom"/>
</dbReference>
<evidence type="ECO:0000256" key="8">
    <source>
        <dbReference type="SAM" id="Coils"/>
    </source>
</evidence>
<sequence length="382" mass="43156">MNSASQEHTHKDILIVDDTPVNLRVLAKILSDRGYKVRKALNGQIALTACQTLLPDVILLDIMMPDMDGYEVCQRLKSDPKTQDIPIIFISALEDEWDKVKAFKSGGSDYITKPFQIEEVLARVKHHLTIQQLQYQLKIQNAELQALNEQLVRSNLELEQFAHVASHDLQSPLQVIIGNADLLTWKYEQQLGPDGDRYLTNIIDASGRMTQLIQDLLTYSKVGIPPLAQSFESIDSNFVLEEALANLSGEISKSGSIITHSHLPTVRGNESQLMQLFQNIMANAIKFRLPDVSPKIEVSCNQNNREEWQFEIRDNGIGIDPDQGDRIFEAFYRLHSYDEYPGTGIGLTLCKKIVERHGGRLWFDSIKGEGTSFYFTLPALKS</sequence>
<protein>
    <recommendedName>
        <fullName evidence="2">histidine kinase</fullName>
        <ecNumber evidence="2">2.7.13.3</ecNumber>
    </recommendedName>
</protein>